<sequence>MRPTPTTGRLLSVVVVVLALGAGLLVGLGAADTSELLNETVEVDNESDPLTLEVEFVDEFNDTNMTETGVDVTFYNETEFNETGTNATVAHSLTVNGTESDTIVEEVYFEDHAALEYDTEYRLIVEGEDADVERVEVSGGLLGGILGYNADGSPGFGVGVAVVAIAAAGMARARGGS</sequence>
<proteinExistence type="predicted"/>
<accession>A0A9E7N8H6</accession>
<dbReference type="RefSeq" id="WP_254156878.1">
    <property type="nucleotide sequence ID" value="NZ_CP100355.1"/>
</dbReference>
<evidence type="ECO:0000313" key="1">
    <source>
        <dbReference type="EMBL" id="UTF52816.1"/>
    </source>
</evidence>
<organism evidence="1 2">
    <name type="scientific">Natronosalvus rutilus</name>
    <dbReference type="NCBI Taxonomy" id="2953753"/>
    <lineage>
        <taxon>Archaea</taxon>
        <taxon>Methanobacteriati</taxon>
        <taxon>Methanobacteriota</taxon>
        <taxon>Stenosarchaea group</taxon>
        <taxon>Halobacteria</taxon>
        <taxon>Halobacteriales</taxon>
        <taxon>Natrialbaceae</taxon>
        <taxon>Natronosalvus</taxon>
    </lineage>
</organism>
<name>A0A9E7N8H6_9EURY</name>
<protein>
    <submittedName>
        <fullName evidence="1">PGF-CTERM sorting domain-containing protein</fullName>
    </submittedName>
</protein>
<dbReference type="AlphaFoldDB" id="A0A9E7N8H6"/>
<evidence type="ECO:0000313" key="2">
    <source>
        <dbReference type="Proteomes" id="UP001056855"/>
    </source>
</evidence>
<dbReference type="EMBL" id="CP100355">
    <property type="protein sequence ID" value="UTF52816.1"/>
    <property type="molecule type" value="Genomic_DNA"/>
</dbReference>
<dbReference type="Proteomes" id="UP001056855">
    <property type="component" value="Chromosome"/>
</dbReference>
<dbReference type="KEGG" id="sawl:NGM29_13645"/>
<reference evidence="1" key="1">
    <citation type="submission" date="2022-06" db="EMBL/GenBank/DDBJ databases">
        <title>Diverse halophilic archaea isolated from saline environments.</title>
        <authorList>
            <person name="Cui H.-L."/>
        </authorList>
    </citation>
    <scope>NUCLEOTIDE SEQUENCE</scope>
    <source>
        <strain evidence="1">WLHS1</strain>
    </source>
</reference>
<keyword evidence="2" id="KW-1185">Reference proteome</keyword>
<gene>
    <name evidence="1" type="ORF">NGM29_13645</name>
</gene>
<dbReference type="GeneID" id="73291109"/>